<dbReference type="InterPro" id="IPR003593">
    <property type="entry name" value="AAA+_ATPase"/>
</dbReference>
<dbReference type="CDD" id="cd01131">
    <property type="entry name" value="PilT"/>
    <property type="match status" value="1"/>
</dbReference>
<dbReference type="OrthoDB" id="9808272at2"/>
<dbReference type="STRING" id="81409.SAMN04515656_1255"/>
<dbReference type="InterPro" id="IPR001482">
    <property type="entry name" value="T2SS/T4SS_dom"/>
</dbReference>
<dbReference type="PROSITE" id="PS00662">
    <property type="entry name" value="T2SP_E"/>
    <property type="match status" value="1"/>
</dbReference>
<organism evidence="3 4">
    <name type="scientific">Eubacterium aggregans</name>
    <dbReference type="NCBI Taxonomy" id="81409"/>
    <lineage>
        <taxon>Bacteria</taxon>
        <taxon>Bacillati</taxon>
        <taxon>Bacillota</taxon>
        <taxon>Clostridia</taxon>
        <taxon>Eubacteriales</taxon>
        <taxon>Eubacteriaceae</taxon>
        <taxon>Eubacterium</taxon>
    </lineage>
</organism>
<sequence length="350" mass="39079">MSTLLELIDFGRKNDCSDIHLTAELKPVFRKNGALAQGPFEMTRDEIENMIWGMMDERQRGKIEAGQDSDFCYVTPEGLRQRVNVYRQQGEMTAAIRLLNDRIPDFEDLKLPPVIRRLASEPRGLILVTGPTGSGKSTTLAAMLDYINTNYQKHILTIEDPVEYKHNHKRSMVHQREVDVDVVSFADALRSALREDPDVILVGEMRDFETISAAVTAAETGHLVLSTLHTIGAANTIDRIIDVFPSHSQQQIRTQLAATLKGVITQQLVPLATGEGRMAAHEIMTGTDAVLNMIRENKTHQLASVMQTGGKEGMHTLNANLAKLVKDQLISFDVGHDWASDKSEFNQYFV</sequence>
<evidence type="ECO:0000259" key="2">
    <source>
        <dbReference type="PROSITE" id="PS00662"/>
    </source>
</evidence>
<dbReference type="GO" id="GO:0005524">
    <property type="term" value="F:ATP binding"/>
    <property type="evidence" value="ECO:0007669"/>
    <property type="project" value="InterPro"/>
</dbReference>
<dbReference type="Proteomes" id="UP000199394">
    <property type="component" value="Unassembled WGS sequence"/>
</dbReference>
<feature type="domain" description="Bacterial type II secretion system protein E" evidence="2">
    <location>
        <begin position="193"/>
        <end position="207"/>
    </location>
</feature>
<dbReference type="Gene3D" id="3.40.50.300">
    <property type="entry name" value="P-loop containing nucleotide triphosphate hydrolases"/>
    <property type="match status" value="1"/>
</dbReference>
<dbReference type="Gene3D" id="3.30.450.90">
    <property type="match status" value="1"/>
</dbReference>
<gene>
    <name evidence="3" type="ORF">SAMN04515656_1255</name>
</gene>
<evidence type="ECO:0000256" key="1">
    <source>
        <dbReference type="ARBA" id="ARBA00006611"/>
    </source>
</evidence>
<proteinExistence type="inferred from homology"/>
<dbReference type="Pfam" id="PF00437">
    <property type="entry name" value="T2SSE"/>
    <property type="match status" value="1"/>
</dbReference>
<dbReference type="SMART" id="SM00382">
    <property type="entry name" value="AAA"/>
    <property type="match status" value="1"/>
</dbReference>
<protein>
    <submittedName>
        <fullName evidence="3">Twitching motility protein PilT</fullName>
    </submittedName>
</protein>
<dbReference type="NCBIfam" id="TIGR01420">
    <property type="entry name" value="pilT_fam"/>
    <property type="match status" value="1"/>
</dbReference>
<reference evidence="3 4" key="1">
    <citation type="submission" date="2016-10" db="EMBL/GenBank/DDBJ databases">
        <authorList>
            <person name="de Groot N.N."/>
        </authorList>
    </citation>
    <scope>NUCLEOTIDE SEQUENCE [LARGE SCALE GENOMIC DNA]</scope>
    <source>
        <strain evidence="3 4">SR12</strain>
    </source>
</reference>
<dbReference type="InterPro" id="IPR050921">
    <property type="entry name" value="T4SS_GSP_E_ATPase"/>
</dbReference>
<dbReference type="SUPFAM" id="SSF52540">
    <property type="entry name" value="P-loop containing nucleoside triphosphate hydrolases"/>
    <property type="match status" value="1"/>
</dbReference>
<dbReference type="InterPro" id="IPR006321">
    <property type="entry name" value="PilT/PilU"/>
</dbReference>
<evidence type="ECO:0000313" key="4">
    <source>
        <dbReference type="Proteomes" id="UP000199394"/>
    </source>
</evidence>
<dbReference type="EMBL" id="FNRK01000025">
    <property type="protein sequence ID" value="SEA72724.1"/>
    <property type="molecule type" value="Genomic_DNA"/>
</dbReference>
<dbReference type="PANTHER" id="PTHR30486">
    <property type="entry name" value="TWITCHING MOTILITY PROTEIN PILT"/>
    <property type="match status" value="1"/>
</dbReference>
<dbReference type="GO" id="GO:0016887">
    <property type="term" value="F:ATP hydrolysis activity"/>
    <property type="evidence" value="ECO:0007669"/>
    <property type="project" value="InterPro"/>
</dbReference>
<keyword evidence="4" id="KW-1185">Reference proteome</keyword>
<evidence type="ECO:0000313" key="3">
    <source>
        <dbReference type="EMBL" id="SEA72724.1"/>
    </source>
</evidence>
<comment type="similarity">
    <text evidence="1">Belongs to the GSP E family.</text>
</comment>
<dbReference type="RefSeq" id="WP_090309093.1">
    <property type="nucleotide sequence ID" value="NZ_FNRK01000025.1"/>
</dbReference>
<name>A0A1H4DJ33_9FIRM</name>
<dbReference type="InterPro" id="IPR027417">
    <property type="entry name" value="P-loop_NTPase"/>
</dbReference>
<accession>A0A1H4DJ33</accession>
<dbReference type="AlphaFoldDB" id="A0A1H4DJ33"/>